<proteinExistence type="predicted"/>
<dbReference type="AlphaFoldDB" id="A0AAE1NGF6"/>
<feature type="compositionally biased region" description="Polar residues" evidence="1">
    <location>
        <begin position="17"/>
        <end position="49"/>
    </location>
</feature>
<gene>
    <name evidence="2" type="ORF">Pmani_038677</name>
</gene>
<protein>
    <submittedName>
        <fullName evidence="2">Uncharacterized protein</fullName>
    </submittedName>
</protein>
<feature type="region of interest" description="Disordered" evidence="1">
    <location>
        <begin position="1"/>
        <end position="74"/>
    </location>
</feature>
<feature type="compositionally biased region" description="Basic and acidic residues" evidence="1">
    <location>
        <begin position="54"/>
        <end position="74"/>
    </location>
</feature>
<organism evidence="2 3">
    <name type="scientific">Petrolisthes manimaculis</name>
    <dbReference type="NCBI Taxonomy" id="1843537"/>
    <lineage>
        <taxon>Eukaryota</taxon>
        <taxon>Metazoa</taxon>
        <taxon>Ecdysozoa</taxon>
        <taxon>Arthropoda</taxon>
        <taxon>Crustacea</taxon>
        <taxon>Multicrustacea</taxon>
        <taxon>Malacostraca</taxon>
        <taxon>Eumalacostraca</taxon>
        <taxon>Eucarida</taxon>
        <taxon>Decapoda</taxon>
        <taxon>Pleocyemata</taxon>
        <taxon>Anomura</taxon>
        <taxon>Galatheoidea</taxon>
        <taxon>Porcellanidae</taxon>
        <taxon>Petrolisthes</taxon>
    </lineage>
</organism>
<evidence type="ECO:0000256" key="1">
    <source>
        <dbReference type="SAM" id="MobiDB-lite"/>
    </source>
</evidence>
<sequence length="74" mass="8046">MAVQGSNTRRLALFPDTSPSLYKSRGQDTNGACLTSNPQPLRATPSKTQPPREVLLRPEALRDSRGLIGRRGGE</sequence>
<comment type="caution">
    <text evidence="2">The sequence shown here is derived from an EMBL/GenBank/DDBJ whole genome shotgun (WGS) entry which is preliminary data.</text>
</comment>
<keyword evidence="3" id="KW-1185">Reference proteome</keyword>
<evidence type="ECO:0000313" key="2">
    <source>
        <dbReference type="EMBL" id="KAK4288286.1"/>
    </source>
</evidence>
<reference evidence="2" key="1">
    <citation type="submission" date="2023-11" db="EMBL/GenBank/DDBJ databases">
        <title>Genome assemblies of two species of porcelain crab, Petrolisthes cinctipes and Petrolisthes manimaculis (Anomura: Porcellanidae).</title>
        <authorList>
            <person name="Angst P."/>
        </authorList>
    </citation>
    <scope>NUCLEOTIDE SEQUENCE</scope>
    <source>
        <strain evidence="2">PB745_02</strain>
        <tissue evidence="2">Gill</tissue>
    </source>
</reference>
<dbReference type="Proteomes" id="UP001292094">
    <property type="component" value="Unassembled WGS sequence"/>
</dbReference>
<evidence type="ECO:0000313" key="3">
    <source>
        <dbReference type="Proteomes" id="UP001292094"/>
    </source>
</evidence>
<name>A0AAE1NGF6_9EUCA</name>
<dbReference type="EMBL" id="JAWZYT010006374">
    <property type="protein sequence ID" value="KAK4288286.1"/>
    <property type="molecule type" value="Genomic_DNA"/>
</dbReference>
<accession>A0AAE1NGF6</accession>